<evidence type="ECO:0000313" key="2">
    <source>
        <dbReference type="Proteomes" id="UP001241747"/>
    </source>
</evidence>
<proteinExistence type="predicted"/>
<organism evidence="1 2">
    <name type="scientific">Xanthobacter agilis</name>
    <dbReference type="NCBI Taxonomy" id="47492"/>
    <lineage>
        <taxon>Bacteria</taxon>
        <taxon>Pseudomonadati</taxon>
        <taxon>Pseudomonadota</taxon>
        <taxon>Alphaproteobacteria</taxon>
        <taxon>Hyphomicrobiales</taxon>
        <taxon>Xanthobacteraceae</taxon>
        <taxon>Xanthobacter</taxon>
    </lineage>
</organism>
<reference evidence="1 2" key="1">
    <citation type="submission" date="2023-07" db="EMBL/GenBank/DDBJ databases">
        <title>Genomic Encyclopedia of Type Strains, Phase IV (KMG-IV): sequencing the most valuable type-strain genomes for metagenomic binning, comparative biology and taxonomic classification.</title>
        <authorList>
            <person name="Goeker M."/>
        </authorList>
    </citation>
    <scope>NUCLEOTIDE SEQUENCE [LARGE SCALE GENOMIC DNA]</scope>
    <source>
        <strain evidence="1 2">DSM 3770</strain>
    </source>
</reference>
<dbReference type="Pfam" id="PF05521">
    <property type="entry name" value="Phage_HCP"/>
    <property type="match status" value="1"/>
</dbReference>
<name>A0ABU0LHF4_XANAG</name>
<dbReference type="Proteomes" id="UP001241747">
    <property type="component" value="Unassembled WGS sequence"/>
</dbReference>
<keyword evidence="2" id="KW-1185">Reference proteome</keyword>
<dbReference type="Gene3D" id="2.40.10.270">
    <property type="entry name" value="Bacteriophage SPP1 head-tail adaptor protein"/>
    <property type="match status" value="1"/>
</dbReference>
<dbReference type="InterPro" id="IPR008767">
    <property type="entry name" value="Phage_SPP1_head-tail_adaptor"/>
</dbReference>
<dbReference type="RefSeq" id="WP_237346287.1">
    <property type="nucleotide sequence ID" value="NZ_JABWGX010000017.1"/>
</dbReference>
<gene>
    <name evidence="1" type="ORF">QOZ94_003360</name>
</gene>
<protein>
    <submittedName>
        <fullName evidence="1">Head-tail adaptor</fullName>
    </submittedName>
</protein>
<accession>A0ABU0LHF4</accession>
<evidence type="ECO:0000313" key="1">
    <source>
        <dbReference type="EMBL" id="MDQ0506549.1"/>
    </source>
</evidence>
<comment type="caution">
    <text evidence="1">The sequence shown here is derived from an EMBL/GenBank/DDBJ whole genome shotgun (WGS) entry which is preliminary data.</text>
</comment>
<dbReference type="EMBL" id="JAUSVY010000008">
    <property type="protein sequence ID" value="MDQ0506549.1"/>
    <property type="molecule type" value="Genomic_DNA"/>
</dbReference>
<dbReference type="InterPro" id="IPR038666">
    <property type="entry name" value="SSP1_head-tail_sf"/>
</dbReference>
<sequence length="107" mass="11566">MSAIAALRQRLTHQTCVDLADGAGGTSHAFLSVEQMWGAVETVATEFGVSEERPRAAHGVRITVRAPHTIAPGDRLLLGARVFQVEAVTDADGRGRFSRCHCREEQP</sequence>